<evidence type="ECO:0000313" key="10">
    <source>
        <dbReference type="Proteomes" id="UP000580250"/>
    </source>
</evidence>
<dbReference type="EMBL" id="CAJEWN010001558">
    <property type="protein sequence ID" value="CAD2198416.1"/>
    <property type="molecule type" value="Genomic_DNA"/>
</dbReference>
<proteinExistence type="inferred from homology"/>
<dbReference type="GO" id="GO:0005634">
    <property type="term" value="C:nucleus"/>
    <property type="evidence" value="ECO:0007669"/>
    <property type="project" value="UniProtKB-SubCell"/>
</dbReference>
<reference evidence="9 10" key="1">
    <citation type="submission" date="2020-08" db="EMBL/GenBank/DDBJ databases">
        <authorList>
            <person name="Koutsovoulos G."/>
            <person name="Danchin GJ E."/>
        </authorList>
    </citation>
    <scope>NUCLEOTIDE SEQUENCE [LARGE SCALE GENOMIC DNA]</scope>
</reference>
<evidence type="ECO:0000256" key="6">
    <source>
        <dbReference type="SAM" id="MobiDB-lite"/>
    </source>
</evidence>
<dbReference type="SUPFAM" id="SSF49599">
    <property type="entry name" value="TRAF domain-like"/>
    <property type="match status" value="1"/>
</dbReference>
<dbReference type="SMART" id="SM00225">
    <property type="entry name" value="BTB"/>
    <property type="match status" value="1"/>
</dbReference>
<evidence type="ECO:0000313" key="9">
    <source>
        <dbReference type="EMBL" id="CAD2198416.1"/>
    </source>
</evidence>
<dbReference type="CDD" id="cd03774">
    <property type="entry name" value="MATH_SPOP"/>
    <property type="match status" value="1"/>
</dbReference>
<dbReference type="OrthoDB" id="6359816at2759"/>
<dbReference type="AlphaFoldDB" id="A0A6V7XGF9"/>
<dbReference type="GO" id="GO:0030163">
    <property type="term" value="P:protein catabolic process"/>
    <property type="evidence" value="ECO:0007669"/>
    <property type="project" value="UniProtKB-ARBA"/>
</dbReference>
<dbReference type="PROSITE" id="PS50144">
    <property type="entry name" value="MATH"/>
    <property type="match status" value="1"/>
</dbReference>
<dbReference type="InterPro" id="IPR011333">
    <property type="entry name" value="SKP1/BTB/POZ_sf"/>
</dbReference>
<dbReference type="Proteomes" id="UP000580250">
    <property type="component" value="Unassembled WGS sequence"/>
</dbReference>
<dbReference type="PROSITE" id="PS50097">
    <property type="entry name" value="BTB"/>
    <property type="match status" value="1"/>
</dbReference>
<name>A0A6V7XGF9_MELEN</name>
<evidence type="ECO:0000256" key="4">
    <source>
        <dbReference type="ARBA" id="ARBA00022786"/>
    </source>
</evidence>
<evidence type="ECO:0000256" key="3">
    <source>
        <dbReference type="ARBA" id="ARBA00010846"/>
    </source>
</evidence>
<accession>A0A6V7XGF9</accession>
<evidence type="ECO:0000256" key="5">
    <source>
        <dbReference type="ARBA" id="ARBA00023242"/>
    </source>
</evidence>
<dbReference type="Pfam" id="PF24570">
    <property type="entry name" value="BACK_BPM_SPOP"/>
    <property type="match status" value="1"/>
</dbReference>
<comment type="caution">
    <text evidence="9">The sequence shown here is derived from an EMBL/GenBank/DDBJ whole genome shotgun (WGS) entry which is preliminary data.</text>
</comment>
<sequence>MDVDGAAQDEMVTDGPGYNIVAPNNNNCQSGSMGGHNNVVGSSQYQQRSMSPLLGIGIATGSSSASSTMPMDLGGVLPIAENWCNTQVKVVKFNYMWTINNFSFCREEMGEVLKSSTFSAGPNDKLKWCLRINPKGLDEESKDYLSLYLLLVQCNKTEVRAKFKFSILNAKREETKAMESQRAYRFVQGKDWGFKKFIRRDFLLDEQNGLLPEDRLTIFCEVSVVADTINVTGQSNMMQFRVPPCRLSEDMSNLFEKSLFADCTLYSGNREFQVHKAVLACRSPVFAAMFEHGMAESLSDRVNIKDIDSEVLGEMLRFMYTGSAPNLERMADELLAAADKYQLERLKVMCEQSLCLSLTNETACETLILADLHSAEHLKTQSTEFINLHANEVMETEGWKVLVKEHPPLLEQVFKALATQQTPPIILNQPPRKRPRQY</sequence>
<dbReference type="Gene3D" id="2.60.210.10">
    <property type="entry name" value="Apoptosis, Tumor Necrosis Factor Receptor Associated Protein 2, Chain A"/>
    <property type="match status" value="1"/>
</dbReference>
<evidence type="ECO:0000259" key="7">
    <source>
        <dbReference type="PROSITE" id="PS50097"/>
    </source>
</evidence>
<dbReference type="Gene3D" id="6.10.250.3030">
    <property type="match status" value="1"/>
</dbReference>
<dbReference type="FunFam" id="3.30.710.10:FF:000159">
    <property type="entry name" value="Speckle-type POZ protein B"/>
    <property type="match status" value="1"/>
</dbReference>
<dbReference type="FunFam" id="2.60.210.10:FF:000028">
    <property type="entry name" value="Speckle-type POZ protein-like"/>
    <property type="match status" value="1"/>
</dbReference>
<dbReference type="PANTHER" id="PTHR24413">
    <property type="entry name" value="SPECKLE-TYPE POZ PROTEIN"/>
    <property type="match status" value="1"/>
</dbReference>
<gene>
    <name evidence="9" type="ORF">MENT_LOCUS51729</name>
</gene>
<evidence type="ECO:0000259" key="8">
    <source>
        <dbReference type="PROSITE" id="PS50144"/>
    </source>
</evidence>
<evidence type="ECO:0000256" key="1">
    <source>
        <dbReference type="ARBA" id="ARBA00004123"/>
    </source>
</evidence>
<comment type="similarity">
    <text evidence="3">Belongs to the Tdpoz family.</text>
</comment>
<dbReference type="InterPro" id="IPR008974">
    <property type="entry name" value="TRAF-like"/>
</dbReference>
<feature type="domain" description="BTB" evidence="7">
    <location>
        <begin position="261"/>
        <end position="328"/>
    </location>
</feature>
<keyword evidence="4" id="KW-0833">Ubl conjugation pathway</keyword>
<evidence type="ECO:0000256" key="2">
    <source>
        <dbReference type="ARBA" id="ARBA00004906"/>
    </source>
</evidence>
<dbReference type="Pfam" id="PF22486">
    <property type="entry name" value="MATH_2"/>
    <property type="match status" value="1"/>
</dbReference>
<keyword evidence="5" id="KW-0539">Nucleus</keyword>
<dbReference type="Gene3D" id="6.20.250.50">
    <property type="match status" value="1"/>
</dbReference>
<dbReference type="Gene3D" id="3.30.710.10">
    <property type="entry name" value="Potassium Channel Kv1.1, Chain A"/>
    <property type="match status" value="1"/>
</dbReference>
<feature type="domain" description="MATH" evidence="8">
    <location>
        <begin position="92"/>
        <end position="222"/>
    </location>
</feature>
<comment type="pathway">
    <text evidence="2">Protein modification; protein ubiquitination.</text>
</comment>
<feature type="region of interest" description="Disordered" evidence="6">
    <location>
        <begin position="1"/>
        <end position="26"/>
    </location>
</feature>
<protein>
    <submittedName>
        <fullName evidence="9">Uncharacterized protein</fullName>
    </submittedName>
</protein>
<dbReference type="SMART" id="SM00061">
    <property type="entry name" value="MATH"/>
    <property type="match status" value="1"/>
</dbReference>
<dbReference type="InterPro" id="IPR002083">
    <property type="entry name" value="MATH/TRAF_dom"/>
</dbReference>
<dbReference type="Pfam" id="PF00651">
    <property type="entry name" value="BTB"/>
    <property type="match status" value="1"/>
</dbReference>
<comment type="subcellular location">
    <subcellularLocation>
        <location evidence="1">Nucleus</location>
    </subcellularLocation>
</comment>
<organism evidence="9 10">
    <name type="scientific">Meloidogyne enterolobii</name>
    <name type="common">Root-knot nematode worm</name>
    <name type="synonym">Meloidogyne mayaguensis</name>
    <dbReference type="NCBI Taxonomy" id="390850"/>
    <lineage>
        <taxon>Eukaryota</taxon>
        <taxon>Metazoa</taxon>
        <taxon>Ecdysozoa</taxon>
        <taxon>Nematoda</taxon>
        <taxon>Chromadorea</taxon>
        <taxon>Rhabditida</taxon>
        <taxon>Tylenchina</taxon>
        <taxon>Tylenchomorpha</taxon>
        <taxon>Tylenchoidea</taxon>
        <taxon>Meloidogynidae</taxon>
        <taxon>Meloidogyninae</taxon>
        <taxon>Meloidogyne</taxon>
    </lineage>
</organism>
<dbReference type="InterPro" id="IPR056423">
    <property type="entry name" value="BACK_BPM_SPOP"/>
</dbReference>
<dbReference type="SUPFAM" id="SSF54695">
    <property type="entry name" value="POZ domain"/>
    <property type="match status" value="1"/>
</dbReference>
<dbReference type="InterPro" id="IPR000210">
    <property type="entry name" value="BTB/POZ_dom"/>
</dbReference>